<gene>
    <name evidence="2" type="ORF">OPHB3_2454</name>
</gene>
<dbReference type="Proteomes" id="UP000052946">
    <property type="component" value="Unassembled WGS sequence"/>
</dbReference>
<reference evidence="2 3" key="2">
    <citation type="journal article" date="2016" name="Genome Announc.">
        <title>Draft Genome Sequence of Oceanobacillus picturae Heshi-B3, Isolated from Fermented Rice Bran in a Traditional Japanese Seafood Dish.</title>
        <authorList>
            <person name="Akuzawa S."/>
            <person name="Nagaoka J."/>
            <person name="Kanekatsu M."/>
            <person name="Kanesaki Y."/>
            <person name="Suzuki T."/>
        </authorList>
    </citation>
    <scope>NUCLEOTIDE SEQUENCE [LARGE SCALE GENOMIC DNA]</scope>
    <source>
        <strain evidence="2 3">Heshi-B3</strain>
    </source>
</reference>
<comment type="caution">
    <text evidence="2">The sequence shown here is derived from an EMBL/GenBank/DDBJ whole genome shotgun (WGS) entry which is preliminary data.</text>
</comment>
<accession>A0A0U9HB49</accession>
<keyword evidence="1" id="KW-0812">Transmembrane</keyword>
<proteinExistence type="predicted"/>
<evidence type="ECO:0000313" key="2">
    <source>
        <dbReference type="EMBL" id="GAQ18513.1"/>
    </source>
</evidence>
<reference evidence="3" key="1">
    <citation type="submission" date="2015-07" db="EMBL/GenBank/DDBJ databases">
        <title>Draft Genome Sequence of Oceanobacillus picturae Heshi-B3 that Was Isolated from Fermented Rice Bran with Aging Salted Mackerel, Which Was Named Heshiko as Traditional Fermented Seafood in Japan.</title>
        <authorList>
            <person name="Akuzawa S."/>
            <person name="Nakagawa J."/>
            <person name="Kanekatsu T."/>
            <person name="Kanesaki Y."/>
            <person name="Suzuki T."/>
        </authorList>
    </citation>
    <scope>NUCLEOTIDE SEQUENCE [LARGE SCALE GENOMIC DNA]</scope>
    <source>
        <strain evidence="3">Heshi-B3</strain>
    </source>
</reference>
<name>A0A0U9HB49_9BACI</name>
<protein>
    <submittedName>
        <fullName evidence="2">Peptidase M24</fullName>
    </submittedName>
</protein>
<evidence type="ECO:0000256" key="1">
    <source>
        <dbReference type="SAM" id="Phobius"/>
    </source>
</evidence>
<keyword evidence="1" id="KW-1133">Transmembrane helix</keyword>
<feature type="transmembrane region" description="Helical" evidence="1">
    <location>
        <begin position="6"/>
        <end position="23"/>
    </location>
</feature>
<keyword evidence="1" id="KW-0472">Membrane</keyword>
<evidence type="ECO:0000313" key="3">
    <source>
        <dbReference type="Proteomes" id="UP000052946"/>
    </source>
</evidence>
<sequence>MKKRFNIIVVSVIASIAVIVLIASPGEGSKDKKVHAEEKLIITEMSYEKWVWHRKKNGYPADLTRDEYYGN</sequence>
<dbReference type="EMBL" id="BBXV01000029">
    <property type="protein sequence ID" value="GAQ18513.1"/>
    <property type="molecule type" value="Genomic_DNA"/>
</dbReference>
<organism evidence="2 3">
    <name type="scientific">Oceanobacillus picturae</name>
    <dbReference type="NCBI Taxonomy" id="171693"/>
    <lineage>
        <taxon>Bacteria</taxon>
        <taxon>Bacillati</taxon>
        <taxon>Bacillota</taxon>
        <taxon>Bacilli</taxon>
        <taxon>Bacillales</taxon>
        <taxon>Bacillaceae</taxon>
        <taxon>Oceanobacillus</taxon>
    </lineage>
</organism>
<dbReference type="RefSeq" id="WP_058950501.1">
    <property type="nucleotide sequence ID" value="NZ_BBXV01000029.1"/>
</dbReference>
<dbReference type="AlphaFoldDB" id="A0A0U9HB49"/>